<reference evidence="2" key="2">
    <citation type="submission" date="2016-06" db="EMBL/GenBank/DDBJ databases">
        <title>The genome of a short-lived fish provides insights into sex chromosome evolution and the genetic control of aging.</title>
        <authorList>
            <person name="Reichwald K."/>
            <person name="Felder M."/>
            <person name="Petzold A."/>
            <person name="Koch P."/>
            <person name="Groth M."/>
            <person name="Platzer M."/>
        </authorList>
    </citation>
    <scope>NUCLEOTIDE SEQUENCE</scope>
    <source>
        <tissue evidence="2">Brain</tissue>
    </source>
</reference>
<dbReference type="EMBL" id="HAEA01011517">
    <property type="protein sequence ID" value="SBQ39997.1"/>
    <property type="molecule type" value="Transcribed_RNA"/>
</dbReference>
<name>A0A1A8E1E3_NOTKA</name>
<accession>A0A1A8E1E3</accession>
<sequence>MDWDNTRIANTEQQKHKDGQKKQSRQGDVDVGPRSETMGFTHWIAHGTASSESRQQQQRATTPSAARGQT</sequence>
<feature type="non-terminal residue" evidence="2">
    <location>
        <position position="70"/>
    </location>
</feature>
<protein>
    <submittedName>
        <fullName evidence="2">Uncharacterized protein</fullName>
    </submittedName>
</protein>
<gene>
    <name evidence="2" type="primary">Nfu_g_1_005602</name>
</gene>
<organism evidence="2">
    <name type="scientific">Nothobranchius kadleci</name>
    <name type="common">African annual killifish</name>
    <dbReference type="NCBI Taxonomy" id="1051664"/>
    <lineage>
        <taxon>Eukaryota</taxon>
        <taxon>Metazoa</taxon>
        <taxon>Chordata</taxon>
        <taxon>Craniata</taxon>
        <taxon>Vertebrata</taxon>
        <taxon>Euteleostomi</taxon>
        <taxon>Actinopterygii</taxon>
        <taxon>Neopterygii</taxon>
        <taxon>Teleostei</taxon>
        <taxon>Neoteleostei</taxon>
        <taxon>Acanthomorphata</taxon>
        <taxon>Ovalentaria</taxon>
        <taxon>Atherinomorphae</taxon>
        <taxon>Cyprinodontiformes</taxon>
        <taxon>Nothobranchiidae</taxon>
        <taxon>Nothobranchius</taxon>
    </lineage>
</organism>
<reference evidence="2" key="1">
    <citation type="submission" date="2016-05" db="EMBL/GenBank/DDBJ databases">
        <authorList>
            <person name="Lavstsen T."/>
            <person name="Jespersen J.S."/>
        </authorList>
    </citation>
    <scope>NUCLEOTIDE SEQUENCE</scope>
    <source>
        <tissue evidence="2">Brain</tissue>
    </source>
</reference>
<evidence type="ECO:0000313" key="2">
    <source>
        <dbReference type="EMBL" id="SBQ39997.1"/>
    </source>
</evidence>
<feature type="region of interest" description="Disordered" evidence="1">
    <location>
        <begin position="1"/>
        <end position="70"/>
    </location>
</feature>
<evidence type="ECO:0000256" key="1">
    <source>
        <dbReference type="SAM" id="MobiDB-lite"/>
    </source>
</evidence>
<feature type="compositionally biased region" description="Basic and acidic residues" evidence="1">
    <location>
        <begin position="13"/>
        <end position="33"/>
    </location>
</feature>
<feature type="compositionally biased region" description="Low complexity" evidence="1">
    <location>
        <begin position="48"/>
        <end position="62"/>
    </location>
</feature>
<proteinExistence type="predicted"/>
<dbReference type="AlphaFoldDB" id="A0A1A8E1E3"/>